<keyword evidence="2" id="KW-1185">Reference proteome</keyword>
<dbReference type="EMBL" id="CM007894">
    <property type="protein sequence ID" value="OTG26430.1"/>
    <property type="molecule type" value="Genomic_DNA"/>
</dbReference>
<dbReference type="AlphaFoldDB" id="A0A251USS1"/>
<gene>
    <name evidence="1" type="ORF">HannXRQ_Chr05g0158591</name>
</gene>
<organism evidence="1 2">
    <name type="scientific">Helianthus annuus</name>
    <name type="common">Common sunflower</name>
    <dbReference type="NCBI Taxonomy" id="4232"/>
    <lineage>
        <taxon>Eukaryota</taxon>
        <taxon>Viridiplantae</taxon>
        <taxon>Streptophyta</taxon>
        <taxon>Embryophyta</taxon>
        <taxon>Tracheophyta</taxon>
        <taxon>Spermatophyta</taxon>
        <taxon>Magnoliopsida</taxon>
        <taxon>eudicotyledons</taxon>
        <taxon>Gunneridae</taxon>
        <taxon>Pentapetalae</taxon>
        <taxon>asterids</taxon>
        <taxon>campanulids</taxon>
        <taxon>Asterales</taxon>
        <taxon>Asteraceae</taxon>
        <taxon>Asteroideae</taxon>
        <taxon>Heliantheae alliance</taxon>
        <taxon>Heliantheae</taxon>
        <taxon>Helianthus</taxon>
    </lineage>
</organism>
<reference evidence="2" key="1">
    <citation type="journal article" date="2017" name="Nature">
        <title>The sunflower genome provides insights into oil metabolism, flowering and Asterid evolution.</title>
        <authorList>
            <person name="Badouin H."/>
            <person name="Gouzy J."/>
            <person name="Grassa C.J."/>
            <person name="Murat F."/>
            <person name="Staton S.E."/>
            <person name="Cottret L."/>
            <person name="Lelandais-Briere C."/>
            <person name="Owens G.L."/>
            <person name="Carrere S."/>
            <person name="Mayjonade B."/>
            <person name="Legrand L."/>
            <person name="Gill N."/>
            <person name="Kane N.C."/>
            <person name="Bowers J.E."/>
            <person name="Hubner S."/>
            <person name="Bellec A."/>
            <person name="Berard A."/>
            <person name="Berges H."/>
            <person name="Blanchet N."/>
            <person name="Boniface M.C."/>
            <person name="Brunel D."/>
            <person name="Catrice O."/>
            <person name="Chaidir N."/>
            <person name="Claudel C."/>
            <person name="Donnadieu C."/>
            <person name="Faraut T."/>
            <person name="Fievet G."/>
            <person name="Helmstetter N."/>
            <person name="King M."/>
            <person name="Knapp S.J."/>
            <person name="Lai Z."/>
            <person name="Le Paslier M.C."/>
            <person name="Lippi Y."/>
            <person name="Lorenzon L."/>
            <person name="Mandel J.R."/>
            <person name="Marage G."/>
            <person name="Marchand G."/>
            <person name="Marquand E."/>
            <person name="Bret-Mestries E."/>
            <person name="Morien E."/>
            <person name="Nambeesan S."/>
            <person name="Nguyen T."/>
            <person name="Pegot-Espagnet P."/>
            <person name="Pouilly N."/>
            <person name="Raftis F."/>
            <person name="Sallet E."/>
            <person name="Schiex T."/>
            <person name="Thomas J."/>
            <person name="Vandecasteele C."/>
            <person name="Vares D."/>
            <person name="Vear F."/>
            <person name="Vautrin S."/>
            <person name="Crespi M."/>
            <person name="Mangin B."/>
            <person name="Burke J.M."/>
            <person name="Salse J."/>
            <person name="Munos S."/>
            <person name="Vincourt P."/>
            <person name="Rieseberg L.H."/>
            <person name="Langlade N.B."/>
        </authorList>
    </citation>
    <scope>NUCLEOTIDE SEQUENCE [LARGE SCALE GENOMIC DNA]</scope>
    <source>
        <strain evidence="2">cv. SF193</strain>
    </source>
</reference>
<dbReference type="Proteomes" id="UP000215914">
    <property type="component" value="Chromosome 5"/>
</dbReference>
<protein>
    <submittedName>
        <fullName evidence="1">Uncharacterized protein</fullName>
    </submittedName>
</protein>
<evidence type="ECO:0000313" key="1">
    <source>
        <dbReference type="EMBL" id="OTG26430.1"/>
    </source>
</evidence>
<dbReference type="InParanoid" id="A0A251USS1"/>
<accession>A0A251USS1</accession>
<name>A0A251USS1_HELAN</name>
<sequence>MVLAFPSMPPHSCLKIHRHLDSLMIKGTAVDELMNVVYMLFDGLEPGTSTVSVVTRRIL</sequence>
<proteinExistence type="predicted"/>
<evidence type="ECO:0000313" key="2">
    <source>
        <dbReference type="Proteomes" id="UP000215914"/>
    </source>
</evidence>